<dbReference type="EMBL" id="BMAW01015641">
    <property type="protein sequence ID" value="GFT44871.1"/>
    <property type="molecule type" value="Genomic_DNA"/>
</dbReference>
<reference evidence="2" key="1">
    <citation type="submission" date="2020-08" db="EMBL/GenBank/DDBJ databases">
        <title>Multicomponent nature underlies the extraordinary mechanical properties of spider dragline silk.</title>
        <authorList>
            <person name="Kono N."/>
            <person name="Nakamura H."/>
            <person name="Mori M."/>
            <person name="Yoshida Y."/>
            <person name="Ohtoshi R."/>
            <person name="Malay A.D."/>
            <person name="Moran D.A.P."/>
            <person name="Tomita M."/>
            <person name="Numata K."/>
            <person name="Arakawa K."/>
        </authorList>
    </citation>
    <scope>NUCLEOTIDE SEQUENCE</scope>
</reference>
<gene>
    <name evidence="2" type="ORF">NPIL_83571</name>
</gene>
<organism evidence="2 3">
    <name type="scientific">Nephila pilipes</name>
    <name type="common">Giant wood spider</name>
    <name type="synonym">Nephila maculata</name>
    <dbReference type="NCBI Taxonomy" id="299642"/>
    <lineage>
        <taxon>Eukaryota</taxon>
        <taxon>Metazoa</taxon>
        <taxon>Ecdysozoa</taxon>
        <taxon>Arthropoda</taxon>
        <taxon>Chelicerata</taxon>
        <taxon>Arachnida</taxon>
        <taxon>Araneae</taxon>
        <taxon>Araneomorphae</taxon>
        <taxon>Entelegynae</taxon>
        <taxon>Araneoidea</taxon>
        <taxon>Nephilidae</taxon>
        <taxon>Nephila</taxon>
    </lineage>
</organism>
<evidence type="ECO:0000313" key="3">
    <source>
        <dbReference type="Proteomes" id="UP000887013"/>
    </source>
</evidence>
<dbReference type="Proteomes" id="UP000887013">
    <property type="component" value="Unassembled WGS sequence"/>
</dbReference>
<evidence type="ECO:0000256" key="1">
    <source>
        <dbReference type="SAM" id="MobiDB-lite"/>
    </source>
</evidence>
<comment type="caution">
    <text evidence="2">The sequence shown here is derived from an EMBL/GenBank/DDBJ whole genome shotgun (WGS) entry which is preliminary data.</text>
</comment>
<keyword evidence="3" id="KW-1185">Reference proteome</keyword>
<dbReference type="AlphaFoldDB" id="A0A8X6P2F1"/>
<evidence type="ECO:0000313" key="2">
    <source>
        <dbReference type="EMBL" id="GFT44871.1"/>
    </source>
</evidence>
<sequence>MHYPPVIRPHTAASDSQRKNHLEEIKPRIEILLSDQRLKEQKAFTETMLLSSCRERRAKRFVERPALPSERSGKASCLGTGEKKETIRPSLQAVGQSAFFRIFRYTFLWISE</sequence>
<proteinExistence type="predicted"/>
<accession>A0A8X6P2F1</accession>
<name>A0A8X6P2F1_NEPPI</name>
<feature type="region of interest" description="Disordered" evidence="1">
    <location>
        <begin position="1"/>
        <end position="20"/>
    </location>
</feature>
<protein>
    <submittedName>
        <fullName evidence="2">Uncharacterized protein</fullName>
    </submittedName>
</protein>